<dbReference type="Proteomes" id="UP000292027">
    <property type="component" value="Unassembled WGS sequence"/>
</dbReference>
<feature type="region of interest" description="Disordered" evidence="9">
    <location>
        <begin position="1"/>
        <end position="20"/>
    </location>
</feature>
<name>A0A4Q7XNY0_9ACTN</name>
<dbReference type="PROSITE" id="PS51404">
    <property type="entry name" value="DYP_PEROXIDASE"/>
    <property type="match status" value="1"/>
</dbReference>
<dbReference type="AlphaFoldDB" id="A0A4Q7XNY0"/>
<proteinExistence type="inferred from homology"/>
<dbReference type="InterPro" id="IPR048328">
    <property type="entry name" value="Dyp_perox_C"/>
</dbReference>
<dbReference type="PANTHER" id="PTHR30521">
    <property type="entry name" value="DEFERROCHELATASE/PEROXIDASE"/>
    <property type="match status" value="1"/>
</dbReference>
<dbReference type="GO" id="GO:0020037">
    <property type="term" value="F:heme binding"/>
    <property type="evidence" value="ECO:0007669"/>
    <property type="project" value="InterPro"/>
</dbReference>
<evidence type="ECO:0000259" key="10">
    <source>
        <dbReference type="Pfam" id="PF04261"/>
    </source>
</evidence>
<evidence type="ECO:0000256" key="4">
    <source>
        <dbReference type="ARBA" id="ARBA00022723"/>
    </source>
</evidence>
<feature type="domain" description="Dyp-type peroxidase C-terminal" evidence="11">
    <location>
        <begin position="209"/>
        <end position="401"/>
    </location>
</feature>
<keyword evidence="2" id="KW-0575">Peroxidase</keyword>
<keyword evidence="6" id="KW-0560">Oxidoreductase</keyword>
<evidence type="ECO:0000256" key="9">
    <source>
        <dbReference type="SAM" id="MobiDB-lite"/>
    </source>
</evidence>
<evidence type="ECO:0000256" key="6">
    <source>
        <dbReference type="ARBA" id="ARBA00023002"/>
    </source>
</evidence>
<dbReference type="InterPro" id="IPR006314">
    <property type="entry name" value="Dyp_peroxidase"/>
</dbReference>
<comment type="cofactor">
    <cofactor evidence="1">
        <name>heme b</name>
        <dbReference type="ChEBI" id="CHEBI:60344"/>
    </cofactor>
</comment>
<evidence type="ECO:0000256" key="3">
    <source>
        <dbReference type="ARBA" id="ARBA00022617"/>
    </source>
</evidence>
<dbReference type="GO" id="GO:0046872">
    <property type="term" value="F:metal ion binding"/>
    <property type="evidence" value="ECO:0007669"/>
    <property type="project" value="UniProtKB-KW"/>
</dbReference>
<dbReference type="GO" id="GO:0005829">
    <property type="term" value="C:cytosol"/>
    <property type="evidence" value="ECO:0007669"/>
    <property type="project" value="TreeGrafter"/>
</dbReference>
<evidence type="ECO:0000256" key="2">
    <source>
        <dbReference type="ARBA" id="ARBA00022559"/>
    </source>
</evidence>
<dbReference type="InterPro" id="IPR048327">
    <property type="entry name" value="Dyp_perox_N"/>
</dbReference>
<dbReference type="SUPFAM" id="SSF54909">
    <property type="entry name" value="Dimeric alpha+beta barrel"/>
    <property type="match status" value="1"/>
</dbReference>
<evidence type="ECO:0000256" key="5">
    <source>
        <dbReference type="ARBA" id="ARBA00022729"/>
    </source>
</evidence>
<accession>A0A4Q7XNY0</accession>
<evidence type="ECO:0000259" key="11">
    <source>
        <dbReference type="Pfam" id="PF20628"/>
    </source>
</evidence>
<dbReference type="EMBL" id="SHKR01000001">
    <property type="protein sequence ID" value="RZU24549.1"/>
    <property type="molecule type" value="Genomic_DNA"/>
</dbReference>
<gene>
    <name evidence="12" type="ORF">EV645_0192</name>
</gene>
<evidence type="ECO:0000256" key="8">
    <source>
        <dbReference type="ARBA" id="ARBA00025737"/>
    </source>
</evidence>
<keyword evidence="13" id="KW-1185">Reference proteome</keyword>
<feature type="domain" description="Dyp-type peroxidase N-terminal" evidence="10">
    <location>
        <begin position="44"/>
        <end position="200"/>
    </location>
</feature>
<dbReference type="Pfam" id="PF20628">
    <property type="entry name" value="Dyp_perox_C"/>
    <property type="match status" value="1"/>
</dbReference>
<keyword evidence="7" id="KW-0408">Iron</keyword>
<evidence type="ECO:0000313" key="12">
    <source>
        <dbReference type="EMBL" id="RZU24549.1"/>
    </source>
</evidence>
<dbReference type="InterPro" id="IPR011008">
    <property type="entry name" value="Dimeric_a/b-barrel"/>
</dbReference>
<keyword evidence="3" id="KW-0349">Heme</keyword>
<dbReference type="GO" id="GO:0004601">
    <property type="term" value="F:peroxidase activity"/>
    <property type="evidence" value="ECO:0007669"/>
    <property type="project" value="UniProtKB-KW"/>
</dbReference>
<comment type="caution">
    <text evidence="12">The sequence shown here is derived from an EMBL/GenBank/DDBJ whole genome shotgun (WGS) entry which is preliminary data.</text>
</comment>
<evidence type="ECO:0000256" key="1">
    <source>
        <dbReference type="ARBA" id="ARBA00001970"/>
    </source>
</evidence>
<keyword evidence="5" id="KW-0732">Signal</keyword>
<keyword evidence="4" id="KW-0479">Metal-binding</keyword>
<reference evidence="12 13" key="1">
    <citation type="journal article" date="2015" name="Stand. Genomic Sci.">
        <title>Genomic Encyclopedia of Bacterial and Archaeal Type Strains, Phase III: the genomes of soil and plant-associated and newly described type strains.</title>
        <authorList>
            <person name="Whitman W.B."/>
            <person name="Woyke T."/>
            <person name="Klenk H.P."/>
            <person name="Zhou Y."/>
            <person name="Lilburn T.G."/>
            <person name="Beck B.J."/>
            <person name="De Vos P."/>
            <person name="Vandamme P."/>
            <person name="Eisen J.A."/>
            <person name="Garrity G."/>
            <person name="Hugenholtz P."/>
            <person name="Kyrpides N.C."/>
        </authorList>
    </citation>
    <scope>NUCLEOTIDE SEQUENCE [LARGE SCALE GENOMIC DNA]</scope>
    <source>
        <strain evidence="12 13">VKM Ac-2540</strain>
    </source>
</reference>
<dbReference type="OrthoDB" id="9781066at2"/>
<dbReference type="NCBIfam" id="TIGR01413">
    <property type="entry name" value="Dyp_perox_fam"/>
    <property type="match status" value="1"/>
</dbReference>
<dbReference type="PANTHER" id="PTHR30521:SF4">
    <property type="entry name" value="DEFERROCHELATASE"/>
    <property type="match status" value="1"/>
</dbReference>
<sequence>MTDHDTAVPDSAARSVAAQGTAVPGVTAQDVAVPAGRPFEGAHQAGILEPAQQAGIVVAFLVTAADRPALRRMFQTLTATIRYLVSGGDAPTGRGSDDGLVSTPYENGVLGPGAVPDGLTVTVSVGAGLFDDRFGLADVKPARLRAMDEFPNDALDPERCDGDLLLQICADHRDTVLHALRILMRATRADLQVLWQMEGFTSPPRPSGTPRNLFGFKDGTANHEFLDRPELLDQLVWTKAGGDEPAWVTGGTYHVVRLIRMFVEFWDRISINEQQRIFGRDRDTGAPLSGRPGERVAGQEELQLPSYYRDAHGNTVPLTAHTRLANPHDGTADDRRMLRRGFNYSAGIEPNGQLDMGMIFICFNADLDRQFVTTQTLLIDEPLVDYITPFGGGYFFALPGVQTADDWLGRTLLT</sequence>
<comment type="similarity">
    <text evidence="8">Belongs to the DyP-type peroxidase family.</text>
</comment>
<dbReference type="RefSeq" id="WP_130438696.1">
    <property type="nucleotide sequence ID" value="NZ_SHKR01000001.1"/>
</dbReference>
<evidence type="ECO:0000313" key="13">
    <source>
        <dbReference type="Proteomes" id="UP000292027"/>
    </source>
</evidence>
<evidence type="ECO:0000256" key="7">
    <source>
        <dbReference type="ARBA" id="ARBA00023004"/>
    </source>
</evidence>
<dbReference type="Pfam" id="PF04261">
    <property type="entry name" value="Dyp_perox_N"/>
    <property type="match status" value="1"/>
</dbReference>
<organism evidence="12 13">
    <name type="scientific">Kribbella rubisoli</name>
    <dbReference type="NCBI Taxonomy" id="3075929"/>
    <lineage>
        <taxon>Bacteria</taxon>
        <taxon>Bacillati</taxon>
        <taxon>Actinomycetota</taxon>
        <taxon>Actinomycetes</taxon>
        <taxon>Propionibacteriales</taxon>
        <taxon>Kribbellaceae</taxon>
        <taxon>Kribbella</taxon>
    </lineage>
</organism>
<protein>
    <submittedName>
        <fullName evidence="12">Deferrochelatase/peroxidase EfeB</fullName>
    </submittedName>
</protein>